<organism evidence="2 3">
    <name type="scientific">Hibiscus sabdariffa</name>
    <name type="common">roselle</name>
    <dbReference type="NCBI Taxonomy" id="183260"/>
    <lineage>
        <taxon>Eukaryota</taxon>
        <taxon>Viridiplantae</taxon>
        <taxon>Streptophyta</taxon>
        <taxon>Embryophyta</taxon>
        <taxon>Tracheophyta</taxon>
        <taxon>Spermatophyta</taxon>
        <taxon>Magnoliopsida</taxon>
        <taxon>eudicotyledons</taxon>
        <taxon>Gunneridae</taxon>
        <taxon>Pentapetalae</taxon>
        <taxon>rosids</taxon>
        <taxon>malvids</taxon>
        <taxon>Malvales</taxon>
        <taxon>Malvaceae</taxon>
        <taxon>Malvoideae</taxon>
        <taxon>Hibiscus</taxon>
    </lineage>
</organism>
<keyword evidence="3" id="KW-1185">Reference proteome</keyword>
<name>A0ABR2SX95_9ROSI</name>
<evidence type="ECO:0000256" key="1">
    <source>
        <dbReference type="SAM" id="MobiDB-lite"/>
    </source>
</evidence>
<comment type="caution">
    <text evidence="2">The sequence shown here is derived from an EMBL/GenBank/DDBJ whole genome shotgun (WGS) entry which is preliminary data.</text>
</comment>
<sequence>MSNESPNCDNATGDNPNGVPFGLHGGQPLGMLALLGRVQVLERLTSPTELVSQREAKKGRSDLDRTEGMECESETVQVLSAGAIDRAADPIVMEKTGVLLRMGLIRSLMQLWRRSRLATMCVQGRDLILLKKRLLFLMSTT</sequence>
<dbReference type="Proteomes" id="UP001396334">
    <property type="component" value="Unassembled WGS sequence"/>
</dbReference>
<evidence type="ECO:0000313" key="3">
    <source>
        <dbReference type="Proteomes" id="UP001396334"/>
    </source>
</evidence>
<reference evidence="2 3" key="1">
    <citation type="journal article" date="2024" name="G3 (Bethesda)">
        <title>Genome assembly of Hibiscus sabdariffa L. provides insights into metabolisms of medicinal natural products.</title>
        <authorList>
            <person name="Kim T."/>
        </authorList>
    </citation>
    <scope>NUCLEOTIDE SEQUENCE [LARGE SCALE GENOMIC DNA]</scope>
    <source>
        <strain evidence="2">TK-2024</strain>
        <tissue evidence="2">Old leaves</tissue>
    </source>
</reference>
<evidence type="ECO:0000313" key="2">
    <source>
        <dbReference type="EMBL" id="KAK9029848.1"/>
    </source>
</evidence>
<dbReference type="EMBL" id="JBBPBN010000010">
    <property type="protein sequence ID" value="KAK9029848.1"/>
    <property type="molecule type" value="Genomic_DNA"/>
</dbReference>
<feature type="region of interest" description="Disordered" evidence="1">
    <location>
        <begin position="49"/>
        <end position="69"/>
    </location>
</feature>
<proteinExistence type="predicted"/>
<feature type="compositionally biased region" description="Polar residues" evidence="1">
    <location>
        <begin position="1"/>
        <end position="15"/>
    </location>
</feature>
<feature type="compositionally biased region" description="Basic and acidic residues" evidence="1">
    <location>
        <begin position="52"/>
        <end position="68"/>
    </location>
</feature>
<accession>A0ABR2SX95</accession>
<protein>
    <submittedName>
        <fullName evidence="2">Uncharacterized protein</fullName>
    </submittedName>
</protein>
<gene>
    <name evidence="2" type="ORF">V6N11_031293</name>
</gene>
<feature type="region of interest" description="Disordered" evidence="1">
    <location>
        <begin position="1"/>
        <end position="22"/>
    </location>
</feature>